<proteinExistence type="predicted"/>
<dbReference type="EMBL" id="JALJAT010000642">
    <property type="protein sequence ID" value="KAK4467255.1"/>
    <property type="molecule type" value="Genomic_DNA"/>
</dbReference>
<organism evidence="1 2">
    <name type="scientific">Schistosoma mekongi</name>
    <name type="common">Parasitic worm</name>
    <dbReference type="NCBI Taxonomy" id="38744"/>
    <lineage>
        <taxon>Eukaryota</taxon>
        <taxon>Metazoa</taxon>
        <taxon>Spiralia</taxon>
        <taxon>Lophotrochozoa</taxon>
        <taxon>Platyhelminthes</taxon>
        <taxon>Trematoda</taxon>
        <taxon>Digenea</taxon>
        <taxon>Strigeidida</taxon>
        <taxon>Schistosomatoidea</taxon>
        <taxon>Schistosomatidae</taxon>
        <taxon>Schistosoma</taxon>
    </lineage>
</organism>
<gene>
    <name evidence="1" type="ORF">MN116_009042</name>
</gene>
<dbReference type="AlphaFoldDB" id="A0AAE1Z480"/>
<keyword evidence="2" id="KW-1185">Reference proteome</keyword>
<sequence>MSRANKTSTSKTSVECHNNSTFTNCGYIRNVNNKSDNNNNNNSSHYQSFESVDHFILDNDLNDDASGYLFLSTSSSSSASSCIHIPSASNDSTTTTTTTTAAATTNNNNNSCCADCHVENNALSTSTINRMLVSGEENDNHCQHHRYHEGPSVHHQYQRQDSELIRLTMHNCIPLPIMLIPTSELASGDSLTCTFVNILGSVYDNWKKYSCHNPISPLLNIKYYIKSF</sequence>
<reference evidence="1" key="1">
    <citation type="submission" date="2022-04" db="EMBL/GenBank/DDBJ databases">
        <authorList>
            <person name="Xu L."/>
            <person name="Lv Z."/>
        </authorList>
    </citation>
    <scope>NUCLEOTIDE SEQUENCE</scope>
    <source>
        <strain evidence="1">LV_2022a</strain>
    </source>
</reference>
<protein>
    <submittedName>
        <fullName evidence="1">Uncharacterized protein</fullName>
    </submittedName>
</protein>
<comment type="caution">
    <text evidence="1">The sequence shown here is derived from an EMBL/GenBank/DDBJ whole genome shotgun (WGS) entry which is preliminary data.</text>
</comment>
<name>A0AAE1Z480_SCHME</name>
<evidence type="ECO:0000313" key="1">
    <source>
        <dbReference type="EMBL" id="KAK4467255.1"/>
    </source>
</evidence>
<accession>A0AAE1Z480</accession>
<evidence type="ECO:0000313" key="2">
    <source>
        <dbReference type="Proteomes" id="UP001292079"/>
    </source>
</evidence>
<reference evidence="1" key="2">
    <citation type="journal article" date="2023" name="Infect Dis Poverty">
        <title>Chromosome-scale genome of the human blood fluke Schistosoma mekongi and its implications for public health.</title>
        <authorList>
            <person name="Zhou M."/>
            <person name="Xu L."/>
            <person name="Xu D."/>
            <person name="Chen W."/>
            <person name="Khan J."/>
            <person name="Hu Y."/>
            <person name="Huang H."/>
            <person name="Wei H."/>
            <person name="Zhang Y."/>
            <person name="Chusongsang P."/>
            <person name="Tanasarnprasert K."/>
            <person name="Hu X."/>
            <person name="Limpanont Y."/>
            <person name="Lv Z."/>
        </authorList>
    </citation>
    <scope>NUCLEOTIDE SEQUENCE</scope>
    <source>
        <strain evidence="1">LV_2022a</strain>
    </source>
</reference>
<dbReference type="Proteomes" id="UP001292079">
    <property type="component" value="Unassembled WGS sequence"/>
</dbReference>